<evidence type="ECO:0000313" key="7">
    <source>
        <dbReference type="EMBL" id="OQE18587.1"/>
    </source>
</evidence>
<dbReference type="PANTHER" id="PTHR37534">
    <property type="entry name" value="TRANSCRIPTIONAL ACTIVATOR PROTEIN UGA3"/>
    <property type="match status" value="1"/>
</dbReference>
<evidence type="ECO:0000256" key="5">
    <source>
        <dbReference type="ARBA" id="ARBA00023242"/>
    </source>
</evidence>
<dbReference type="GO" id="GO:0003677">
    <property type="term" value="F:DNA binding"/>
    <property type="evidence" value="ECO:0007669"/>
    <property type="project" value="UniProtKB-KW"/>
</dbReference>
<name>A0A1V6SX55_9EURO</name>
<dbReference type="InterPro" id="IPR036864">
    <property type="entry name" value="Zn2-C6_fun-type_DNA-bd_sf"/>
</dbReference>
<keyword evidence="2" id="KW-0805">Transcription regulation</keyword>
<dbReference type="CDD" id="cd00067">
    <property type="entry name" value="GAL4"/>
    <property type="match status" value="1"/>
</dbReference>
<feature type="compositionally biased region" description="Basic residues" evidence="6">
    <location>
        <begin position="121"/>
        <end position="136"/>
    </location>
</feature>
<keyword evidence="5" id="KW-0539">Nucleus</keyword>
<keyword evidence="8" id="KW-1185">Reference proteome</keyword>
<evidence type="ECO:0000256" key="2">
    <source>
        <dbReference type="ARBA" id="ARBA00023015"/>
    </source>
</evidence>
<dbReference type="GO" id="GO:0005634">
    <property type="term" value="C:nucleus"/>
    <property type="evidence" value="ECO:0007669"/>
    <property type="project" value="UniProtKB-SubCell"/>
</dbReference>
<dbReference type="PANTHER" id="PTHR37534:SF46">
    <property type="entry name" value="ZN(II)2CYS6 TRANSCRIPTION FACTOR (EUROFUNG)"/>
    <property type="match status" value="1"/>
</dbReference>
<comment type="caution">
    <text evidence="7">The sequence shown here is derived from an EMBL/GenBank/DDBJ whole genome shotgun (WGS) entry which is preliminary data.</text>
</comment>
<dbReference type="InterPro" id="IPR021858">
    <property type="entry name" value="Fun_TF"/>
</dbReference>
<gene>
    <name evidence="7" type="ORF">PENSTE_c017G05583</name>
</gene>
<reference evidence="8" key="1">
    <citation type="journal article" date="2017" name="Nat. Microbiol.">
        <title>Global analysis of biosynthetic gene clusters reveals vast potential of secondary metabolite production in Penicillium species.</title>
        <authorList>
            <person name="Nielsen J.C."/>
            <person name="Grijseels S."/>
            <person name="Prigent S."/>
            <person name="Ji B."/>
            <person name="Dainat J."/>
            <person name="Nielsen K.F."/>
            <person name="Frisvad J.C."/>
            <person name="Workman M."/>
            <person name="Nielsen J."/>
        </authorList>
    </citation>
    <scope>NUCLEOTIDE SEQUENCE [LARGE SCALE GENOMIC DNA]</scope>
    <source>
        <strain evidence="8">IBT 24891</strain>
    </source>
</reference>
<evidence type="ECO:0000256" key="6">
    <source>
        <dbReference type="SAM" id="MobiDB-lite"/>
    </source>
</evidence>
<dbReference type="GO" id="GO:0008270">
    <property type="term" value="F:zinc ion binding"/>
    <property type="evidence" value="ECO:0007669"/>
    <property type="project" value="InterPro"/>
</dbReference>
<dbReference type="EMBL" id="MLKD01000017">
    <property type="protein sequence ID" value="OQE18587.1"/>
    <property type="molecule type" value="Genomic_DNA"/>
</dbReference>
<feature type="region of interest" description="Disordered" evidence="6">
    <location>
        <begin position="116"/>
        <end position="148"/>
    </location>
</feature>
<dbReference type="STRING" id="303698.A0A1V6SX55"/>
<dbReference type="CDD" id="cd12148">
    <property type="entry name" value="fungal_TF_MHR"/>
    <property type="match status" value="1"/>
</dbReference>
<dbReference type="InterPro" id="IPR001138">
    <property type="entry name" value="Zn2Cys6_DnaBD"/>
</dbReference>
<dbReference type="GO" id="GO:0000981">
    <property type="term" value="F:DNA-binding transcription factor activity, RNA polymerase II-specific"/>
    <property type="evidence" value="ECO:0007669"/>
    <property type="project" value="InterPro"/>
</dbReference>
<proteinExistence type="predicted"/>
<evidence type="ECO:0000313" key="8">
    <source>
        <dbReference type="Proteomes" id="UP000191285"/>
    </source>
</evidence>
<keyword evidence="4" id="KW-0804">Transcription</keyword>
<sequence>MEEALDGSHPLPAEKRTNSLAFAQIDCHTCATLGDKCDRRRPKCSRCLGKGRRCGGFATALSWDSKRMFSCNPTSNLHERSGNSSAQELDICDSSTNQIPGSVLRSPDPPARFRFVEDRARRKRRRKTTQTGKRKALNSQQNSPKEHFEVSTCINPNMESENLDMASPTQARDGLDVPTLDPFNSLPLIGTDIADSIIPSVFDSTFWLDFETPESLRTKSTDLLLMPNTPMPATDMASGIITEEEFQDCHEDHGSNNEAPHLTQEEGLDIGRMNLPCTIPANPTNTTILDFSFQDHGWLFEMYDSELCVLPLTSDIAINPFRCKIPAQQGSRILYHAVLALCYRHLNRLTCNWTHEVTEHHGKAVQLLEEELKSRQTRGNLQLLEPILILFTLDCTLSATGRWAAHLERAYTLLQACGGPPCLTSQRARSQVGMLLWWDATLALISRRCPVLDRSYLDFLVRWEKQDDWSFFDLTGCPRDLVIILYNLVELAQQSEIASSMKWLTFDLSPVLDTEENLKKWKNDFDPLLQINKPDSTAPQAEDNLHGLEDRYHCAEAWRHALLLYIQSVFKRGSAECPFSIAFLGRKTLDHIRCCRRSSQTQKQLLLPIFLAGSKTTDPGMRQFVQDFCQYWSEKSRYSMFNSAITILQEIWTTGMWWGAVIDGKTALKSSPMEDSPTQVLLG</sequence>
<dbReference type="SUPFAM" id="SSF57701">
    <property type="entry name" value="Zn2/Cys6 DNA-binding domain"/>
    <property type="match status" value="1"/>
</dbReference>
<dbReference type="OrthoDB" id="2015447at2759"/>
<dbReference type="Pfam" id="PF11951">
    <property type="entry name" value="Fungal_trans_2"/>
    <property type="match status" value="1"/>
</dbReference>
<organism evidence="7 8">
    <name type="scientific">Penicillium steckii</name>
    <dbReference type="NCBI Taxonomy" id="303698"/>
    <lineage>
        <taxon>Eukaryota</taxon>
        <taxon>Fungi</taxon>
        <taxon>Dikarya</taxon>
        <taxon>Ascomycota</taxon>
        <taxon>Pezizomycotina</taxon>
        <taxon>Eurotiomycetes</taxon>
        <taxon>Eurotiomycetidae</taxon>
        <taxon>Eurotiales</taxon>
        <taxon>Aspergillaceae</taxon>
        <taxon>Penicillium</taxon>
    </lineage>
</organism>
<dbReference type="Proteomes" id="UP000191285">
    <property type="component" value="Unassembled WGS sequence"/>
</dbReference>
<evidence type="ECO:0000256" key="3">
    <source>
        <dbReference type="ARBA" id="ARBA00023125"/>
    </source>
</evidence>
<evidence type="ECO:0000256" key="1">
    <source>
        <dbReference type="ARBA" id="ARBA00004123"/>
    </source>
</evidence>
<evidence type="ECO:0000256" key="4">
    <source>
        <dbReference type="ARBA" id="ARBA00023163"/>
    </source>
</evidence>
<accession>A0A1V6SX55</accession>
<keyword evidence="3" id="KW-0238">DNA-binding</keyword>
<evidence type="ECO:0008006" key="9">
    <source>
        <dbReference type="Google" id="ProtNLM"/>
    </source>
</evidence>
<protein>
    <recommendedName>
        <fullName evidence="9">Zn(2)-C6 fungal-type domain-containing protein</fullName>
    </recommendedName>
</protein>
<comment type="subcellular location">
    <subcellularLocation>
        <location evidence="1">Nucleus</location>
    </subcellularLocation>
</comment>
<dbReference type="AlphaFoldDB" id="A0A1V6SX55"/>